<dbReference type="Proteomes" id="UP001501444">
    <property type="component" value="Unassembled WGS sequence"/>
</dbReference>
<comment type="catalytic activity">
    <reaction evidence="7">
        <text>a peptidoglycan chain = a peptidoglycan chain with N-acetyl-1,6-anhydromuramyl-[peptide] at the reducing end + a peptidoglycan chain with N-acetylglucosamine at the non-reducing end.</text>
        <dbReference type="EC" id="4.2.2.29"/>
    </reaction>
</comment>
<comment type="similarity">
    <text evidence="7">Belongs to the transglycosylase MltG family.</text>
</comment>
<dbReference type="PANTHER" id="PTHR30518:SF2">
    <property type="entry name" value="ENDOLYTIC MUREIN TRANSGLYCOSYLASE"/>
    <property type="match status" value="1"/>
</dbReference>
<keyword evidence="4 7" id="KW-0472">Membrane</keyword>
<feature type="compositionally biased region" description="Basic residues" evidence="8">
    <location>
        <begin position="15"/>
        <end position="29"/>
    </location>
</feature>
<dbReference type="InterPro" id="IPR003770">
    <property type="entry name" value="MLTG-like"/>
</dbReference>
<organism evidence="9 10">
    <name type="scientific">Dactylosporangium salmoneum</name>
    <dbReference type="NCBI Taxonomy" id="53361"/>
    <lineage>
        <taxon>Bacteria</taxon>
        <taxon>Bacillati</taxon>
        <taxon>Actinomycetota</taxon>
        <taxon>Actinomycetes</taxon>
        <taxon>Micromonosporales</taxon>
        <taxon>Micromonosporaceae</taxon>
        <taxon>Dactylosporangium</taxon>
    </lineage>
</organism>
<evidence type="ECO:0000313" key="9">
    <source>
        <dbReference type="EMBL" id="GAA2370318.1"/>
    </source>
</evidence>
<evidence type="ECO:0000313" key="10">
    <source>
        <dbReference type="Proteomes" id="UP001501444"/>
    </source>
</evidence>
<feature type="compositionally biased region" description="Acidic residues" evidence="8">
    <location>
        <begin position="1"/>
        <end position="11"/>
    </location>
</feature>
<dbReference type="RefSeq" id="WP_344616996.1">
    <property type="nucleotide sequence ID" value="NZ_BAAARV010000070.1"/>
</dbReference>
<name>A0ABP5U5G3_9ACTN</name>
<proteinExistence type="inferred from homology"/>
<evidence type="ECO:0000256" key="6">
    <source>
        <dbReference type="ARBA" id="ARBA00023316"/>
    </source>
</evidence>
<dbReference type="PANTHER" id="PTHR30518">
    <property type="entry name" value="ENDOLYTIC MUREIN TRANSGLYCOSYLASE"/>
    <property type="match status" value="1"/>
</dbReference>
<evidence type="ECO:0000256" key="4">
    <source>
        <dbReference type="ARBA" id="ARBA00023136"/>
    </source>
</evidence>
<keyword evidence="1 7" id="KW-1003">Cell membrane</keyword>
<evidence type="ECO:0000256" key="7">
    <source>
        <dbReference type="HAMAP-Rule" id="MF_02065"/>
    </source>
</evidence>
<keyword evidence="3 7" id="KW-1133">Transmembrane helix</keyword>
<dbReference type="NCBIfam" id="TIGR00247">
    <property type="entry name" value="endolytic transglycosylase MltG"/>
    <property type="match status" value="1"/>
</dbReference>
<dbReference type="EMBL" id="BAAARV010000070">
    <property type="protein sequence ID" value="GAA2370318.1"/>
    <property type="molecule type" value="Genomic_DNA"/>
</dbReference>
<comment type="function">
    <text evidence="7">Functions as a peptidoglycan terminase that cleaves nascent peptidoglycan strands endolytically to terminate their elongation.</text>
</comment>
<keyword evidence="10" id="KW-1185">Reference proteome</keyword>
<dbReference type="HAMAP" id="MF_02065">
    <property type="entry name" value="MltG"/>
    <property type="match status" value="1"/>
</dbReference>
<feature type="transmembrane region" description="Helical" evidence="7">
    <location>
        <begin position="35"/>
        <end position="57"/>
    </location>
</feature>
<evidence type="ECO:0000256" key="1">
    <source>
        <dbReference type="ARBA" id="ARBA00022475"/>
    </source>
</evidence>
<comment type="subcellular location">
    <subcellularLocation>
        <location evidence="7">Cell membrane</location>
        <topology evidence="7">Single-pass membrane protein</topology>
    </subcellularLocation>
</comment>
<keyword evidence="5 7" id="KW-0456">Lyase</keyword>
<protein>
    <recommendedName>
        <fullName evidence="7">Endolytic murein transglycosylase</fullName>
        <ecNumber evidence="7">4.2.2.29</ecNumber>
    </recommendedName>
    <alternativeName>
        <fullName evidence="7">Peptidoglycan lytic transglycosylase</fullName>
    </alternativeName>
    <alternativeName>
        <fullName evidence="7">Peptidoglycan polymerization terminase</fullName>
    </alternativeName>
</protein>
<gene>
    <name evidence="7" type="primary">mltG</name>
    <name evidence="9" type="ORF">GCM10010170_071310</name>
</gene>
<feature type="site" description="Important for catalytic activity" evidence="7">
    <location>
        <position position="267"/>
    </location>
</feature>
<evidence type="ECO:0000256" key="3">
    <source>
        <dbReference type="ARBA" id="ARBA00022989"/>
    </source>
</evidence>
<sequence>MDELDLAWDEDERPRRRRHAAGSARSRKKGRGGRTFLAFFLCLVVVGGLALGAYAGIDRIKGLFNAPDYNGGGTGQVTVEVLSGQLAADIGNTLQQKDVVKSAKAFVEAAKNDQRSLKLQPGFYSLRKQMKASMALSLMLDPKSRLVNKVTLAEGLTYQDTFKKLSEATKIPYEDFEKAAQDPKALGVGEVWYTRTDGKQRAPGIEGFLFPATYDLPPNLDATGILKLIVARFNQEIDKIGFIDAVTNTLHISPFEALVGASIAQVEGLDKDQPGIVRVLYNRVYSKKFPCNCLQVDSTVNYYLRITGKGAKPSTELLQSELHNKNDPYNTHDVAGMPIGPISNPGTSALTAAAGPPKSDYMYFMAINQAGDTAFAKTWPEFEELQKQAKANGVK</sequence>
<evidence type="ECO:0000256" key="8">
    <source>
        <dbReference type="SAM" id="MobiDB-lite"/>
    </source>
</evidence>
<dbReference type="Gene3D" id="3.30.1490.480">
    <property type="entry name" value="Endolytic murein transglycosylase"/>
    <property type="match status" value="1"/>
</dbReference>
<feature type="region of interest" description="Disordered" evidence="8">
    <location>
        <begin position="1"/>
        <end position="29"/>
    </location>
</feature>
<evidence type="ECO:0000256" key="5">
    <source>
        <dbReference type="ARBA" id="ARBA00023239"/>
    </source>
</evidence>
<comment type="caution">
    <text evidence="9">The sequence shown here is derived from an EMBL/GenBank/DDBJ whole genome shotgun (WGS) entry which is preliminary data.</text>
</comment>
<evidence type="ECO:0000256" key="2">
    <source>
        <dbReference type="ARBA" id="ARBA00022692"/>
    </source>
</evidence>
<dbReference type="Pfam" id="PF02618">
    <property type="entry name" value="YceG"/>
    <property type="match status" value="1"/>
</dbReference>
<keyword evidence="2 7" id="KW-0812">Transmembrane</keyword>
<dbReference type="EC" id="4.2.2.29" evidence="7"/>
<keyword evidence="6 7" id="KW-0961">Cell wall biogenesis/degradation</keyword>
<reference evidence="10" key="1">
    <citation type="journal article" date="2019" name="Int. J. Syst. Evol. Microbiol.">
        <title>The Global Catalogue of Microorganisms (GCM) 10K type strain sequencing project: providing services to taxonomists for standard genome sequencing and annotation.</title>
        <authorList>
            <consortium name="The Broad Institute Genomics Platform"/>
            <consortium name="The Broad Institute Genome Sequencing Center for Infectious Disease"/>
            <person name="Wu L."/>
            <person name="Ma J."/>
        </authorList>
    </citation>
    <scope>NUCLEOTIDE SEQUENCE [LARGE SCALE GENOMIC DNA]</scope>
    <source>
        <strain evidence="10">JCM 3272</strain>
    </source>
</reference>
<accession>A0ABP5U5G3</accession>